<evidence type="ECO:0000313" key="4">
    <source>
        <dbReference type="Proteomes" id="UP000316079"/>
    </source>
</evidence>
<dbReference type="InterPro" id="IPR036116">
    <property type="entry name" value="FN3_sf"/>
</dbReference>
<name>A0A553Q8D1_9TELE</name>
<feature type="region of interest" description="Disordered" evidence="1">
    <location>
        <begin position="316"/>
        <end position="387"/>
    </location>
</feature>
<dbReference type="SUPFAM" id="SSF49265">
    <property type="entry name" value="Fibronectin type III"/>
    <property type="match status" value="1"/>
</dbReference>
<keyword evidence="4" id="KW-1185">Reference proteome</keyword>
<proteinExistence type="predicted"/>
<feature type="compositionally biased region" description="Low complexity" evidence="1">
    <location>
        <begin position="333"/>
        <end position="342"/>
    </location>
</feature>
<reference evidence="3 4" key="1">
    <citation type="journal article" date="2019" name="Sci. Data">
        <title>Hybrid genome assembly and annotation of Danionella translucida.</title>
        <authorList>
            <person name="Kadobianskyi M."/>
            <person name="Schulze L."/>
            <person name="Schuelke M."/>
            <person name="Judkewitz B."/>
        </authorList>
    </citation>
    <scope>NUCLEOTIDE SEQUENCE [LARGE SCALE GENOMIC DNA]</scope>
    <source>
        <strain evidence="3 4">Bolton</strain>
    </source>
</reference>
<protein>
    <recommendedName>
        <fullName evidence="5">Fibronectin type-III domain-containing protein</fullName>
    </recommendedName>
</protein>
<dbReference type="InterPro" id="IPR050650">
    <property type="entry name" value="Type-II_Cytokine-TF_Rcpt"/>
</dbReference>
<gene>
    <name evidence="3" type="ORF">DNTS_030235</name>
</gene>
<evidence type="ECO:0008006" key="5">
    <source>
        <dbReference type="Google" id="ProtNLM"/>
    </source>
</evidence>
<dbReference type="Proteomes" id="UP000316079">
    <property type="component" value="Unassembled WGS sequence"/>
</dbReference>
<dbReference type="PANTHER" id="PTHR20859">
    <property type="entry name" value="INTERFERON/INTERLEUKIN RECEPTOR"/>
    <property type="match status" value="1"/>
</dbReference>
<feature type="chain" id="PRO_5022162606" description="Fibronectin type-III domain-containing protein" evidence="2">
    <location>
        <begin position="21"/>
        <end position="387"/>
    </location>
</feature>
<dbReference type="STRING" id="623744.A0A553Q8D1"/>
<dbReference type="InterPro" id="IPR013783">
    <property type="entry name" value="Ig-like_fold"/>
</dbReference>
<accession>A0A553Q8D1</accession>
<evidence type="ECO:0000256" key="2">
    <source>
        <dbReference type="SAM" id="SignalP"/>
    </source>
</evidence>
<dbReference type="EMBL" id="SRMA01026244">
    <property type="protein sequence ID" value="TRY86194.1"/>
    <property type="molecule type" value="Genomic_DNA"/>
</dbReference>
<dbReference type="AlphaFoldDB" id="A0A553Q8D1"/>
<feature type="compositionally biased region" description="Acidic residues" evidence="1">
    <location>
        <begin position="343"/>
        <end position="352"/>
    </location>
</feature>
<dbReference type="PANTHER" id="PTHR20859:SF87">
    <property type="entry name" value="CYTOKINE RECEPTOR FAMILY MEMBER B13-RELATED"/>
    <property type="match status" value="1"/>
</dbReference>
<comment type="caution">
    <text evidence="3">The sequence shown here is derived from an EMBL/GenBank/DDBJ whole genome shotgun (WGS) entry which is preliminary data.</text>
</comment>
<dbReference type="GO" id="GO:0005886">
    <property type="term" value="C:plasma membrane"/>
    <property type="evidence" value="ECO:0007669"/>
    <property type="project" value="TreeGrafter"/>
</dbReference>
<organism evidence="3 4">
    <name type="scientific">Danionella cerebrum</name>
    <dbReference type="NCBI Taxonomy" id="2873325"/>
    <lineage>
        <taxon>Eukaryota</taxon>
        <taxon>Metazoa</taxon>
        <taxon>Chordata</taxon>
        <taxon>Craniata</taxon>
        <taxon>Vertebrata</taxon>
        <taxon>Euteleostomi</taxon>
        <taxon>Actinopterygii</taxon>
        <taxon>Neopterygii</taxon>
        <taxon>Teleostei</taxon>
        <taxon>Ostariophysi</taxon>
        <taxon>Cypriniformes</taxon>
        <taxon>Danionidae</taxon>
        <taxon>Danioninae</taxon>
        <taxon>Danionella</taxon>
    </lineage>
</organism>
<sequence>MRIQVCLTFTIFTLIQKISTEELDPLEAVVRFGLRASYQTIEISPGETFPPSAGRQVSTPTNVSIDCDNYGVVVRWLHPDPSPQVRFHGAIKAASEYRKSFKTADRWHNISDLLFQSSYNRYVVFVKAVANGTESPLANSETFTFNSFASATIKCFLDFPEVHLFLEDEELRIEFTNPLHLYRETPALRNLTNETLNYSFQLEGQPPSKGPVCENWVKDCSAGVKLSNHTGRYCISLEGNIGQRPLKPRRSCYTGDIRKYPPITVYLYPLLGVAATLLKFKPLQQSSPLMLEPEDPVYEMLLVPRELEPKETITYLEKMEDEERTTADKDQRSNVSEMTSTSEETELEDESSGDLGDGYNCEKWPKMEMSPGDLVDAYGTHRTLVDP</sequence>
<evidence type="ECO:0000313" key="3">
    <source>
        <dbReference type="EMBL" id="TRY86194.1"/>
    </source>
</evidence>
<dbReference type="Gene3D" id="2.60.40.10">
    <property type="entry name" value="Immunoglobulins"/>
    <property type="match status" value="1"/>
</dbReference>
<dbReference type="OrthoDB" id="9946382at2759"/>
<keyword evidence="2" id="KW-0732">Signal</keyword>
<evidence type="ECO:0000256" key="1">
    <source>
        <dbReference type="SAM" id="MobiDB-lite"/>
    </source>
</evidence>
<dbReference type="GO" id="GO:0004896">
    <property type="term" value="F:cytokine receptor activity"/>
    <property type="evidence" value="ECO:0007669"/>
    <property type="project" value="TreeGrafter"/>
</dbReference>
<feature type="signal peptide" evidence="2">
    <location>
        <begin position="1"/>
        <end position="20"/>
    </location>
</feature>